<dbReference type="WBParaSite" id="PgR085_g048_t05">
    <property type="protein sequence ID" value="PgR085_g048_t05"/>
    <property type="gene ID" value="PgR085_g048"/>
</dbReference>
<organism evidence="1 4">
    <name type="scientific">Parascaris univalens</name>
    <name type="common">Nematode worm</name>
    <dbReference type="NCBI Taxonomy" id="6257"/>
    <lineage>
        <taxon>Eukaryota</taxon>
        <taxon>Metazoa</taxon>
        <taxon>Ecdysozoa</taxon>
        <taxon>Nematoda</taxon>
        <taxon>Chromadorea</taxon>
        <taxon>Rhabditida</taxon>
        <taxon>Spirurina</taxon>
        <taxon>Ascaridomorpha</taxon>
        <taxon>Ascaridoidea</taxon>
        <taxon>Ascarididae</taxon>
        <taxon>Parascaris</taxon>
    </lineage>
</organism>
<evidence type="ECO:0000313" key="3">
    <source>
        <dbReference type="WBParaSite" id="PgR085_g048_t02"/>
    </source>
</evidence>
<name>A0A915C3Q7_PARUN</name>
<proteinExistence type="predicted"/>
<evidence type="ECO:0000313" key="2">
    <source>
        <dbReference type="WBParaSite" id="PgR085_g048_t01"/>
    </source>
</evidence>
<reference evidence="2 3" key="1">
    <citation type="submission" date="2022-11" db="UniProtKB">
        <authorList>
            <consortium name="WormBaseParasite"/>
        </authorList>
    </citation>
    <scope>IDENTIFICATION</scope>
</reference>
<dbReference type="WBParaSite" id="PgR085_g048_t04">
    <property type="protein sequence ID" value="PgR085_g048_t04"/>
    <property type="gene ID" value="PgR085_g048"/>
</dbReference>
<evidence type="ECO:0000313" key="4">
    <source>
        <dbReference type="WBParaSite" id="PgR085_g048_t05"/>
    </source>
</evidence>
<keyword evidence="1" id="KW-1185">Reference proteome</keyword>
<dbReference type="AlphaFoldDB" id="A0A915C3Q7"/>
<dbReference type="WBParaSite" id="PgR085_g048_t03">
    <property type="protein sequence ID" value="PgR085_g048_t03"/>
    <property type="gene ID" value="PgR085_g048"/>
</dbReference>
<evidence type="ECO:0000313" key="1">
    <source>
        <dbReference type="Proteomes" id="UP000887569"/>
    </source>
</evidence>
<sequence length="110" mass="12843">MSLKGHFVTEHALTSEISTSTYEFLYSHYLRMHRTVFCNMTNDTIVQHAPFAIFPEASRQHLHVQHLSNYQYQAVRLLPLQGQQLQWKPSLKYPSPLSVPLAFNNLRCLK</sequence>
<accession>A0A915C3Q7</accession>
<dbReference type="WBParaSite" id="PgR085_g048_t01">
    <property type="protein sequence ID" value="PgR085_g048_t01"/>
    <property type="gene ID" value="PgR085_g048"/>
</dbReference>
<protein>
    <submittedName>
        <fullName evidence="2 3">Uncharacterized protein</fullName>
    </submittedName>
</protein>
<dbReference type="Proteomes" id="UP000887569">
    <property type="component" value="Unplaced"/>
</dbReference>
<dbReference type="WBParaSite" id="PgR085_g048_t02">
    <property type="protein sequence ID" value="PgR085_g048_t02"/>
    <property type="gene ID" value="PgR085_g048"/>
</dbReference>